<dbReference type="InterPro" id="IPR011613">
    <property type="entry name" value="GH15-like"/>
</dbReference>
<reference evidence="3" key="1">
    <citation type="journal article" date="2019" name="Int. J. Syst. Evol. Microbiol.">
        <title>The Global Catalogue of Microorganisms (GCM) 10K type strain sequencing project: providing services to taxonomists for standard genome sequencing and annotation.</title>
        <authorList>
            <consortium name="The Broad Institute Genomics Platform"/>
            <consortium name="The Broad Institute Genome Sequencing Center for Infectious Disease"/>
            <person name="Wu L."/>
            <person name="Ma J."/>
        </authorList>
    </citation>
    <scope>NUCLEOTIDE SEQUENCE [LARGE SCALE GENOMIC DNA]</scope>
    <source>
        <strain evidence="3">WYCCWR 12678</strain>
    </source>
</reference>
<keyword evidence="3" id="KW-1185">Reference proteome</keyword>
<dbReference type="PANTHER" id="PTHR31616:SF0">
    <property type="entry name" value="GLUCAN 1,4-ALPHA-GLUCOSIDASE"/>
    <property type="match status" value="1"/>
</dbReference>
<name>A0ABV9Q259_9BACL</name>
<dbReference type="PANTHER" id="PTHR31616">
    <property type="entry name" value="TREHALASE"/>
    <property type="match status" value="1"/>
</dbReference>
<evidence type="ECO:0000259" key="1">
    <source>
        <dbReference type="Pfam" id="PF00723"/>
    </source>
</evidence>
<feature type="domain" description="GH15-like" evidence="1">
    <location>
        <begin position="266"/>
        <end position="576"/>
    </location>
</feature>
<dbReference type="InterPro" id="IPR008928">
    <property type="entry name" value="6-hairpin_glycosidase_sf"/>
</dbReference>
<sequence>MTQMQKPYLVDSIIGNGRILASLTKNGELVRAFWPTIDYAQHVNQTLAGIRVNGGPIIWISGVDFTHEQNYLPDTNIVVTRSIGRNVPVEVVGTDYAVPDVDVIVRHYQVTNTGNQEIEIDVIYFTDFHMEESPIYQSVLFDDSAEAIGHYRRSYWAFIGGQTKPFGFQVANVKDHLHERRFQGGDISLGSDGAQVWTSPVAPGAAAEFTIFIAFGKNRDEVFANLAQVRQAGHDQLLAQTRQYAQEYLATGRKIETGDERLDTLYRRSLLMFNLMADAVYGGLIAAPEFDPFYSRCGGYGYCWGRDAAYITTAIDKAGYTDVGRNFYRWAMRVQEADGSWDHRHYMNGDLAPAWGYQADEPASILWGMWQHYLISKDEEFLRECWPSMQKGADHLVATIDPDTDCPKPSRDLWEERFAQHTYSSAAVAAALLAAADAARHLDKEEQAKVYAAAGERIRKAVEKLYNPEKKSWYRGINLYVREEIYEMKKAAGQRVHTIVDDHGYERHVVDYDPIVDASLLGISYPFELFEANHPAVVSTSDAVKELCTQPGIGGIRRYEDDHYAGGNPWVLCTLWHGLEANRRGESHKVKEALEWVLQHQTSTGLLPEQVDKEKGGPGWVVPLTWSHAMFVLLILEYYGKE</sequence>
<dbReference type="Gene3D" id="1.50.10.10">
    <property type="match status" value="1"/>
</dbReference>
<comment type="caution">
    <text evidence="2">The sequence shown here is derived from an EMBL/GenBank/DDBJ whole genome shotgun (WGS) entry which is preliminary data.</text>
</comment>
<dbReference type="GO" id="GO:0016787">
    <property type="term" value="F:hydrolase activity"/>
    <property type="evidence" value="ECO:0007669"/>
    <property type="project" value="UniProtKB-KW"/>
</dbReference>
<dbReference type="SUPFAM" id="SSF48208">
    <property type="entry name" value="Six-hairpin glycosidases"/>
    <property type="match status" value="1"/>
</dbReference>
<accession>A0ABV9Q259</accession>
<dbReference type="InterPro" id="IPR012341">
    <property type="entry name" value="6hp_glycosidase-like_sf"/>
</dbReference>
<dbReference type="EMBL" id="JBHSHC010000099">
    <property type="protein sequence ID" value="MFC4768364.1"/>
    <property type="molecule type" value="Genomic_DNA"/>
</dbReference>
<protein>
    <submittedName>
        <fullName evidence="2">Glycoside hydrolase family 15 protein</fullName>
    </submittedName>
</protein>
<dbReference type="RefSeq" id="WP_380026315.1">
    <property type="nucleotide sequence ID" value="NZ_JBHSHC010000099.1"/>
</dbReference>
<keyword evidence="2" id="KW-0378">Hydrolase</keyword>
<dbReference type="Proteomes" id="UP001596002">
    <property type="component" value="Unassembled WGS sequence"/>
</dbReference>
<dbReference type="Pfam" id="PF00723">
    <property type="entry name" value="Glyco_hydro_15"/>
    <property type="match status" value="1"/>
</dbReference>
<gene>
    <name evidence="2" type="ORF">ACFO8Q_13500</name>
</gene>
<evidence type="ECO:0000313" key="3">
    <source>
        <dbReference type="Proteomes" id="UP001596002"/>
    </source>
</evidence>
<organism evidence="2 3">
    <name type="scientific">Effusibacillus consociatus</name>
    <dbReference type="NCBI Taxonomy" id="1117041"/>
    <lineage>
        <taxon>Bacteria</taxon>
        <taxon>Bacillati</taxon>
        <taxon>Bacillota</taxon>
        <taxon>Bacilli</taxon>
        <taxon>Bacillales</taxon>
        <taxon>Alicyclobacillaceae</taxon>
        <taxon>Effusibacillus</taxon>
    </lineage>
</organism>
<evidence type="ECO:0000313" key="2">
    <source>
        <dbReference type="EMBL" id="MFC4768364.1"/>
    </source>
</evidence>
<proteinExistence type="predicted"/>